<gene>
    <name evidence="2" type="ORF">BJ508DRAFT_315465</name>
</gene>
<name>A0A3N4HGX0_ASCIM</name>
<feature type="compositionally biased region" description="Low complexity" evidence="1">
    <location>
        <begin position="22"/>
        <end position="31"/>
    </location>
</feature>
<dbReference type="EMBL" id="ML119914">
    <property type="protein sequence ID" value="RPA71601.1"/>
    <property type="molecule type" value="Genomic_DNA"/>
</dbReference>
<feature type="compositionally biased region" description="Polar residues" evidence="1">
    <location>
        <begin position="57"/>
        <end position="66"/>
    </location>
</feature>
<evidence type="ECO:0000256" key="1">
    <source>
        <dbReference type="SAM" id="MobiDB-lite"/>
    </source>
</evidence>
<accession>A0A3N4HGX0</accession>
<feature type="region of interest" description="Disordered" evidence="1">
    <location>
        <begin position="352"/>
        <end position="376"/>
    </location>
</feature>
<feature type="compositionally biased region" description="Acidic residues" evidence="1">
    <location>
        <begin position="357"/>
        <end position="372"/>
    </location>
</feature>
<protein>
    <submittedName>
        <fullName evidence="2">Uncharacterized protein</fullName>
    </submittedName>
</protein>
<dbReference type="AlphaFoldDB" id="A0A3N4HGX0"/>
<evidence type="ECO:0000313" key="3">
    <source>
        <dbReference type="Proteomes" id="UP000275078"/>
    </source>
</evidence>
<feature type="compositionally biased region" description="Acidic residues" evidence="1">
    <location>
        <begin position="225"/>
        <end position="236"/>
    </location>
</feature>
<feature type="region of interest" description="Disordered" evidence="1">
    <location>
        <begin position="210"/>
        <end position="257"/>
    </location>
</feature>
<reference evidence="2 3" key="1">
    <citation type="journal article" date="2018" name="Nat. Ecol. Evol.">
        <title>Pezizomycetes genomes reveal the molecular basis of ectomycorrhizal truffle lifestyle.</title>
        <authorList>
            <person name="Murat C."/>
            <person name="Payen T."/>
            <person name="Noel B."/>
            <person name="Kuo A."/>
            <person name="Morin E."/>
            <person name="Chen J."/>
            <person name="Kohler A."/>
            <person name="Krizsan K."/>
            <person name="Balestrini R."/>
            <person name="Da Silva C."/>
            <person name="Montanini B."/>
            <person name="Hainaut M."/>
            <person name="Levati E."/>
            <person name="Barry K.W."/>
            <person name="Belfiori B."/>
            <person name="Cichocki N."/>
            <person name="Clum A."/>
            <person name="Dockter R.B."/>
            <person name="Fauchery L."/>
            <person name="Guy J."/>
            <person name="Iotti M."/>
            <person name="Le Tacon F."/>
            <person name="Lindquist E.A."/>
            <person name="Lipzen A."/>
            <person name="Malagnac F."/>
            <person name="Mello A."/>
            <person name="Molinier V."/>
            <person name="Miyauchi S."/>
            <person name="Poulain J."/>
            <person name="Riccioni C."/>
            <person name="Rubini A."/>
            <person name="Sitrit Y."/>
            <person name="Splivallo R."/>
            <person name="Traeger S."/>
            <person name="Wang M."/>
            <person name="Zifcakova L."/>
            <person name="Wipf D."/>
            <person name="Zambonelli A."/>
            <person name="Paolocci F."/>
            <person name="Nowrousian M."/>
            <person name="Ottonello S."/>
            <person name="Baldrian P."/>
            <person name="Spatafora J.W."/>
            <person name="Henrissat B."/>
            <person name="Nagy L.G."/>
            <person name="Aury J.M."/>
            <person name="Wincker P."/>
            <person name="Grigoriev I.V."/>
            <person name="Bonfante P."/>
            <person name="Martin F.M."/>
        </authorList>
    </citation>
    <scope>NUCLEOTIDE SEQUENCE [LARGE SCALE GENOMIC DNA]</scope>
    <source>
        <strain evidence="2 3">RN42</strain>
    </source>
</reference>
<sequence length="520" mass="58663">MGCSSFITRPQPLNIPARQRQRTTQTTQPPRNNAFIPPSANGAETQNIARQSHKASTDSSEPSHSRNGLKLSPKQNSPSSTGRQYVFRETTSNRTSTQPTAHKTTGTSKKRKRAYRGPRNLPLKNLVHEHLQSILPSIKLEDVTMSDRYSVDCGYQWRTNRGYKLPLEARVGRPIWKKALCNYTVEEQENLELALRKGWVWAETVDGWDSSKDEIEGSSCKESLEESDGVDEDEDEKVVKAASNTKTRPKRRRNQPTWRSHAVKTRTILHQYLQPLVPGIILAEVTVATSLAAEAGYKWCLREEYEWPLDYRPSGRPYQKTLSKFTVQDCDDLQLALKKGWVWAEAIDTKKASEERDSCEDDNEDYSDEDGEGIGNKFTRVTTATTPSTQSAAGAMRAKARQLAVRESSPTLSSNAPEKSYRIPALHQNDYEQVRLRGIATKTLLLEHLSQALPQLNLTLDDVTLCPTPAQGYDWVFDGYQVPRQPSSGYHKGILAFKKEEIMKMKKALERGGIKAIARE</sequence>
<proteinExistence type="predicted"/>
<feature type="region of interest" description="Disordered" evidence="1">
    <location>
        <begin position="1"/>
        <end position="116"/>
    </location>
</feature>
<evidence type="ECO:0000313" key="2">
    <source>
        <dbReference type="EMBL" id="RPA71601.1"/>
    </source>
</evidence>
<organism evidence="2 3">
    <name type="scientific">Ascobolus immersus RN42</name>
    <dbReference type="NCBI Taxonomy" id="1160509"/>
    <lineage>
        <taxon>Eukaryota</taxon>
        <taxon>Fungi</taxon>
        <taxon>Dikarya</taxon>
        <taxon>Ascomycota</taxon>
        <taxon>Pezizomycotina</taxon>
        <taxon>Pezizomycetes</taxon>
        <taxon>Pezizales</taxon>
        <taxon>Ascobolaceae</taxon>
        <taxon>Ascobolus</taxon>
    </lineage>
</organism>
<dbReference type="Proteomes" id="UP000275078">
    <property type="component" value="Unassembled WGS sequence"/>
</dbReference>
<keyword evidence="3" id="KW-1185">Reference proteome</keyword>
<feature type="compositionally biased region" description="Polar residues" evidence="1">
    <location>
        <begin position="73"/>
        <end position="107"/>
    </location>
</feature>